<keyword evidence="1" id="KW-0812">Transmembrane</keyword>
<protein>
    <submittedName>
        <fullName evidence="2">Uncharacterized protein</fullName>
    </submittedName>
</protein>
<organism evidence="2 3">
    <name type="scientific">Flavobacterium nakdongensis</name>
    <dbReference type="NCBI Taxonomy" id="3073563"/>
    <lineage>
        <taxon>Bacteria</taxon>
        <taxon>Pseudomonadati</taxon>
        <taxon>Bacteroidota</taxon>
        <taxon>Flavobacteriia</taxon>
        <taxon>Flavobacteriales</taxon>
        <taxon>Flavobacteriaceae</taxon>
        <taxon>Flavobacterium</taxon>
    </lineage>
</organism>
<feature type="transmembrane region" description="Helical" evidence="1">
    <location>
        <begin position="7"/>
        <end position="26"/>
    </location>
</feature>
<dbReference type="Proteomes" id="UP001180481">
    <property type="component" value="Chromosome"/>
</dbReference>
<dbReference type="EMBL" id="CP133721">
    <property type="protein sequence ID" value="WMW77408.1"/>
    <property type="molecule type" value="Genomic_DNA"/>
</dbReference>
<name>A0ABY9R818_9FLAO</name>
<accession>A0ABY9R818</accession>
<evidence type="ECO:0000313" key="3">
    <source>
        <dbReference type="Proteomes" id="UP001180481"/>
    </source>
</evidence>
<keyword evidence="3" id="KW-1185">Reference proteome</keyword>
<evidence type="ECO:0000256" key="1">
    <source>
        <dbReference type="SAM" id="Phobius"/>
    </source>
</evidence>
<feature type="transmembrane region" description="Helical" evidence="1">
    <location>
        <begin position="32"/>
        <end position="49"/>
    </location>
</feature>
<gene>
    <name evidence="2" type="ORF">RF683_07890</name>
</gene>
<keyword evidence="1" id="KW-0472">Membrane</keyword>
<dbReference type="RefSeq" id="WP_309531782.1">
    <property type="nucleotide sequence ID" value="NZ_CP133721.1"/>
</dbReference>
<sequence>MSKKVKAFVYNFLGFLVIYIPTLYVVDIATHLQGIWIPMTGFMVSVLVAPKFQAVKTHEGEKIYMKWLFVKGVREIK</sequence>
<proteinExistence type="predicted"/>
<evidence type="ECO:0000313" key="2">
    <source>
        <dbReference type="EMBL" id="WMW77408.1"/>
    </source>
</evidence>
<reference evidence="2" key="1">
    <citation type="submission" date="2023-09" db="EMBL/GenBank/DDBJ databases">
        <title>Flavobacterium sp. 20NA77.7 isolated from freshwater.</title>
        <authorList>
            <person name="Le V."/>
            <person name="Ko S.-R."/>
            <person name="Ahn C.-Y."/>
            <person name="Oh H.-M."/>
        </authorList>
    </citation>
    <scope>NUCLEOTIDE SEQUENCE</scope>
    <source>
        <strain evidence="2">20NA77.7</strain>
    </source>
</reference>
<keyword evidence="1" id="KW-1133">Transmembrane helix</keyword>